<feature type="domain" description="ABC transporter" evidence="4">
    <location>
        <begin position="7"/>
        <end position="241"/>
    </location>
</feature>
<keyword evidence="6" id="KW-1185">Reference proteome</keyword>
<dbReference type="GO" id="GO:0005524">
    <property type="term" value="F:ATP binding"/>
    <property type="evidence" value="ECO:0007669"/>
    <property type="project" value="UniProtKB-KW"/>
</dbReference>
<dbReference type="InterPro" id="IPR050107">
    <property type="entry name" value="ABC_carbohydrate_import_ATPase"/>
</dbReference>
<sequence>MNVDRVLTLQGVSMRFGAFTALENVDVRFEPGLVHAVVGQNGAGKTTFSRVVTGIYTPSEGRVLLGGAPLRAGSVTEARRQGVDMVHQHFSSPPSMTIAETLEFFSSERRSFFSRRGLVREWQRRVDALGFDLDVSRRIRDLSVPERQSVEIVRALSGEARVIIFDEPTASMPAQAVDALLGRIRDLAAEGLTVIVVLHKLSEVFAVADTVTVLNRGIVTLPKTSIAEVTADEVTRHIIGDTGPAGSAPGDVDSGLEGDAVAVAAGDAARRGDAAPAEEARPASGEGVRTAILDVRGLSTVASPSDARLHEVDLVVDPGEIVGVAGVEGNGQLSLVEALVGIRDATGSIELDGVEVSKLGVVERRRHGLRVIPFERNVEGVSSTSAVWENHALGEVLRSPRRLLAVQKLRAAARRRLDAWGVSYRGLDQNAGELSGGNVQRLILARELDDEARLIIAAQPTRGLDVGAIAFVQRSLAELADRGNGVLLISTDLEELKGLADRIVVLRGGRHVAELPPSADLHEIGRAMLGGDGGTDSVAAPSGTETLGAQDA</sequence>
<gene>
    <name evidence="5" type="ORF">QF206_05870</name>
</gene>
<evidence type="ECO:0000313" key="5">
    <source>
        <dbReference type="EMBL" id="MDI2098488.1"/>
    </source>
</evidence>
<feature type="domain" description="ABC transporter" evidence="4">
    <location>
        <begin position="293"/>
        <end position="533"/>
    </location>
</feature>
<dbReference type="Gene3D" id="3.40.50.300">
    <property type="entry name" value="P-loop containing nucleotide triphosphate hydrolases"/>
    <property type="match status" value="2"/>
</dbReference>
<dbReference type="Proteomes" id="UP001321506">
    <property type="component" value="Unassembled WGS sequence"/>
</dbReference>
<feature type="region of interest" description="Disordered" evidence="3">
    <location>
        <begin position="532"/>
        <end position="552"/>
    </location>
</feature>
<evidence type="ECO:0000256" key="3">
    <source>
        <dbReference type="SAM" id="MobiDB-lite"/>
    </source>
</evidence>
<dbReference type="InterPro" id="IPR003439">
    <property type="entry name" value="ABC_transporter-like_ATP-bd"/>
</dbReference>
<dbReference type="AlphaFoldDB" id="A0AAW6T820"/>
<organism evidence="5 6">
    <name type="scientific">Ruicaihuangia caeni</name>
    <dbReference type="NCBI Taxonomy" id="3042517"/>
    <lineage>
        <taxon>Bacteria</taxon>
        <taxon>Bacillati</taxon>
        <taxon>Actinomycetota</taxon>
        <taxon>Actinomycetes</taxon>
        <taxon>Micrococcales</taxon>
        <taxon>Microbacteriaceae</taxon>
        <taxon>Ruicaihuangia</taxon>
    </lineage>
</organism>
<accession>A0AAW6T820</accession>
<dbReference type="RefSeq" id="WP_281488278.1">
    <property type="nucleotide sequence ID" value="NZ_JASATX010000002.1"/>
</dbReference>
<reference evidence="5 6" key="1">
    <citation type="submission" date="2023-04" db="EMBL/GenBank/DDBJ databases">
        <title>Klugiella caeni sp. nov. isolated from the sludge of biochemical tank.</title>
        <authorList>
            <person name="Geng K."/>
        </authorList>
    </citation>
    <scope>NUCLEOTIDE SEQUENCE [LARGE SCALE GENOMIC DNA]</scope>
    <source>
        <strain evidence="5 6">YN-L-19</strain>
    </source>
</reference>
<evidence type="ECO:0000313" key="6">
    <source>
        <dbReference type="Proteomes" id="UP001321506"/>
    </source>
</evidence>
<keyword evidence="2 5" id="KW-0067">ATP-binding</keyword>
<dbReference type="PROSITE" id="PS50893">
    <property type="entry name" value="ABC_TRANSPORTER_2"/>
    <property type="match status" value="2"/>
</dbReference>
<dbReference type="SMART" id="SM00382">
    <property type="entry name" value="AAA"/>
    <property type="match status" value="2"/>
</dbReference>
<dbReference type="PANTHER" id="PTHR43790:SF4">
    <property type="entry name" value="GUANOSINE IMPORT ATP-BINDING PROTEIN NUPO"/>
    <property type="match status" value="1"/>
</dbReference>
<dbReference type="GO" id="GO:0016887">
    <property type="term" value="F:ATP hydrolysis activity"/>
    <property type="evidence" value="ECO:0007669"/>
    <property type="project" value="InterPro"/>
</dbReference>
<keyword evidence="1" id="KW-0547">Nucleotide-binding</keyword>
<dbReference type="SUPFAM" id="SSF52540">
    <property type="entry name" value="P-loop containing nucleoside triphosphate hydrolases"/>
    <property type="match status" value="2"/>
</dbReference>
<dbReference type="InterPro" id="IPR027417">
    <property type="entry name" value="P-loop_NTPase"/>
</dbReference>
<dbReference type="PANTHER" id="PTHR43790">
    <property type="entry name" value="CARBOHYDRATE TRANSPORT ATP-BINDING PROTEIN MG119-RELATED"/>
    <property type="match status" value="1"/>
</dbReference>
<feature type="compositionally biased region" description="Polar residues" evidence="3">
    <location>
        <begin position="543"/>
        <end position="552"/>
    </location>
</feature>
<dbReference type="CDD" id="cd03216">
    <property type="entry name" value="ABC_Carb_Monos_I"/>
    <property type="match status" value="1"/>
</dbReference>
<dbReference type="EMBL" id="JASATX010000002">
    <property type="protein sequence ID" value="MDI2098488.1"/>
    <property type="molecule type" value="Genomic_DNA"/>
</dbReference>
<evidence type="ECO:0000259" key="4">
    <source>
        <dbReference type="PROSITE" id="PS50893"/>
    </source>
</evidence>
<evidence type="ECO:0000256" key="1">
    <source>
        <dbReference type="ARBA" id="ARBA00022741"/>
    </source>
</evidence>
<comment type="caution">
    <text evidence="5">The sequence shown here is derived from an EMBL/GenBank/DDBJ whole genome shotgun (WGS) entry which is preliminary data.</text>
</comment>
<dbReference type="CDD" id="cd03215">
    <property type="entry name" value="ABC_Carb_Monos_II"/>
    <property type="match status" value="1"/>
</dbReference>
<name>A0AAW6T820_9MICO</name>
<proteinExistence type="predicted"/>
<dbReference type="Pfam" id="PF00005">
    <property type="entry name" value="ABC_tran"/>
    <property type="match status" value="2"/>
</dbReference>
<dbReference type="InterPro" id="IPR003593">
    <property type="entry name" value="AAA+_ATPase"/>
</dbReference>
<protein>
    <submittedName>
        <fullName evidence="5">ATP-binding cassette domain-containing protein</fullName>
    </submittedName>
</protein>
<evidence type="ECO:0000256" key="2">
    <source>
        <dbReference type="ARBA" id="ARBA00022840"/>
    </source>
</evidence>